<evidence type="ECO:0000313" key="3">
    <source>
        <dbReference type="Proteomes" id="UP001310890"/>
    </source>
</evidence>
<protein>
    <submittedName>
        <fullName evidence="2">Uncharacterized protein</fullName>
    </submittedName>
</protein>
<feature type="compositionally biased region" description="Polar residues" evidence="1">
    <location>
        <begin position="949"/>
        <end position="960"/>
    </location>
</feature>
<feature type="region of interest" description="Disordered" evidence="1">
    <location>
        <begin position="1262"/>
        <end position="1355"/>
    </location>
</feature>
<feature type="compositionally biased region" description="Polar residues" evidence="1">
    <location>
        <begin position="661"/>
        <end position="685"/>
    </location>
</feature>
<feature type="compositionally biased region" description="Polar residues" evidence="1">
    <location>
        <begin position="908"/>
        <end position="924"/>
    </location>
</feature>
<feature type="compositionally biased region" description="Basic and acidic residues" evidence="1">
    <location>
        <begin position="1339"/>
        <end position="1355"/>
    </location>
</feature>
<gene>
    <name evidence="2" type="ORF">LTR62_008411</name>
</gene>
<sequence length="1444" mass="157027">MSRSASVTGSDRYSVVSGLTANYFSANPQDVKPAPAYVAPFGAKQVVTEHRAATRPPSSDNEDETTNKDDLQFSEPALVMINTFLDQLLFSFLSTARSTSLLALKPAVNDVLKSRLARDAIRSADEELHELLAGGDEDEENNAKQNGVEQRRKWDLELVWKRTRLRVMVYMRLGEMEDDDEERYVKEEELFHGNEKRFSQSSGLVSWAAAIFLTAVLEYIAEQTLQAAGNAAYARVRRQTLTGRSMTPEEKEVPVLVEEHDVDKCALNPTLGRLWRTWRKMSRNNAVSPHQRPVLSRLSNESFGRAPSVAGANEEMADGEMMRPMQLEDLPEMDYPEHVLASNIPLPMSDRRRDVDEIEVPGLAQDPEHNYPKDVGAAPVIRRNSFTILDSYRMDGGLPTPADSSSDMTNGERPSMLRRRSNSVPTPVRTPLAMDIPGAFPEEEEPAALLADGEKELDKAAPALDEQRRDEQKLDASAMSPHKRMSVGSKNLLDESFGDDASNETAAQHDKSEYHGLVEGVVAAVSGAATGAAALVLGNKVAHQEIGAVDGVDTRAVAEDPARPMASSDASSRSALEHAARPAASSDASSRSTRDTSFAGFENNKSLMDMKSLLATGAVSARRRGEHVGDPEERVRTSSDTSRSSYNLSNGIRLPQMSPAKRQNLNTTSSQETVSTTASSQQQARGSDGKPRPDRLFLSGTPQSIVDRAMNDSPTMRSNSPNFSRHVVENGLSGLPSQRYNNRRASQTSLYDQTRTTKQPYKRRSIPGIALSSASITPVSGSSHHRQSWSAALQAQREHQAGPRPLSVPAVPSVPFLHKSVPQESDTIQEHPVVQRMASLKRDQHKVDASAQPERSLTSASIRGPEDFDSFVQGVETVKYTLTPETVRELPVSTVTGHPEVEVLANTCDVQPQTSPVELSSAPSVSRRGPTDPDAATDRDVRTGRRSVSKQATSAIPSQRYTEEERLARERKRRSVSKPQPRNTSAHRRSGMTAREPRVQTASTQDFADFIRSTGPFKEQDVKLILNPASVSSTSLHSLRSAHINGAGSRPTSAVSQDRSRSMTRDKIQTENVPPVPSVPTISGKTSKSVLQARGASGGSPSNAELIDFIRNGPSQNGGPQISRSVAPFRNTMDSDQLQPQPMAEQVKTMSGRPRGLKLDTNVQPGQGVKSAGARGQRLTGLENNAAQTVHPAHSGQPQHLSSAATTPKSATNAMPPVEALPGSRRRVRNKDPYAIDMDDEDHDLLTALPKNKREEESLADFLNNNEPPKDNGPRPIVNGSSAQARSVLGKSRTGSMNSLRSAAANDAKTKSVYSTNNGPRPPSSNGVRPPSRNTLDPNRPRMEAKSPGDGTKERIGAFSREGNTRELAEFFKNSAPAGRQGPVPGTAVDDDGAPAPNINRNSKLNPRDAAKVQKKLEQDSLNATAGKKGGFFGRKKKSWLNMP</sequence>
<dbReference type="GO" id="GO:0046982">
    <property type="term" value="F:protein heterodimerization activity"/>
    <property type="evidence" value="ECO:0007669"/>
    <property type="project" value="InterPro"/>
</dbReference>
<dbReference type="Proteomes" id="UP001310890">
    <property type="component" value="Unassembled WGS sequence"/>
</dbReference>
<feature type="compositionally biased region" description="Basic and acidic residues" evidence="1">
    <location>
        <begin position="1406"/>
        <end position="1419"/>
    </location>
</feature>
<feature type="compositionally biased region" description="Low complexity" evidence="1">
    <location>
        <begin position="581"/>
        <end position="597"/>
    </location>
</feature>
<feature type="region of interest" description="Disordered" evidence="1">
    <location>
        <begin position="397"/>
        <end position="436"/>
    </location>
</feature>
<dbReference type="Gene3D" id="1.10.20.10">
    <property type="entry name" value="Histone, subunit A"/>
    <property type="match status" value="1"/>
</dbReference>
<feature type="region of interest" description="Disordered" evidence="1">
    <location>
        <begin position="48"/>
        <end position="68"/>
    </location>
</feature>
<feature type="region of interest" description="Disordered" evidence="1">
    <location>
        <begin position="560"/>
        <end position="597"/>
    </location>
</feature>
<comment type="caution">
    <text evidence="2">The sequence shown here is derived from an EMBL/GenBank/DDBJ whole genome shotgun (WGS) entry which is preliminary data.</text>
</comment>
<feature type="compositionally biased region" description="Basic and acidic residues" evidence="1">
    <location>
        <begin position="1058"/>
        <end position="1069"/>
    </location>
</feature>
<feature type="compositionally biased region" description="Polar residues" evidence="1">
    <location>
        <begin position="1196"/>
        <end position="1213"/>
    </location>
</feature>
<dbReference type="InterPro" id="IPR009072">
    <property type="entry name" value="Histone-fold"/>
</dbReference>
<accession>A0AAN7TAX1</accession>
<feature type="region of interest" description="Disordered" evidence="1">
    <location>
        <begin position="462"/>
        <end position="511"/>
    </location>
</feature>
<feature type="region of interest" description="Disordered" evidence="1">
    <location>
        <begin position="619"/>
        <end position="703"/>
    </location>
</feature>
<feature type="region of interest" description="Disordered" evidence="1">
    <location>
        <begin position="1373"/>
        <end position="1444"/>
    </location>
</feature>
<feature type="region of interest" description="Disordered" evidence="1">
    <location>
        <begin position="1043"/>
        <end position="1084"/>
    </location>
</feature>
<feature type="region of interest" description="Disordered" evidence="1">
    <location>
        <begin position="908"/>
        <end position="1004"/>
    </location>
</feature>
<name>A0AAN7TAX1_9PEZI</name>
<organism evidence="2 3">
    <name type="scientific">Meristemomyces frigidus</name>
    <dbReference type="NCBI Taxonomy" id="1508187"/>
    <lineage>
        <taxon>Eukaryota</taxon>
        <taxon>Fungi</taxon>
        <taxon>Dikarya</taxon>
        <taxon>Ascomycota</taxon>
        <taxon>Pezizomycotina</taxon>
        <taxon>Dothideomycetes</taxon>
        <taxon>Dothideomycetidae</taxon>
        <taxon>Mycosphaerellales</taxon>
        <taxon>Teratosphaeriaceae</taxon>
        <taxon>Meristemomyces</taxon>
    </lineage>
</organism>
<feature type="compositionally biased region" description="Basic and acidic residues" evidence="1">
    <location>
        <begin position="626"/>
        <end position="637"/>
    </location>
</feature>
<evidence type="ECO:0000256" key="1">
    <source>
        <dbReference type="SAM" id="MobiDB-lite"/>
    </source>
</evidence>
<feature type="compositionally biased region" description="Basic and acidic residues" evidence="1">
    <location>
        <begin position="462"/>
        <end position="474"/>
    </location>
</feature>
<proteinExistence type="predicted"/>
<reference evidence="2" key="1">
    <citation type="submission" date="2023-08" db="EMBL/GenBank/DDBJ databases">
        <title>Black Yeasts Isolated from many extreme environments.</title>
        <authorList>
            <person name="Coleine C."/>
            <person name="Stajich J.E."/>
            <person name="Selbmann L."/>
        </authorList>
    </citation>
    <scope>NUCLEOTIDE SEQUENCE</scope>
    <source>
        <strain evidence="2">CCFEE 5401</strain>
    </source>
</reference>
<feature type="compositionally biased region" description="Polar residues" evidence="1">
    <location>
        <begin position="1312"/>
        <end position="1337"/>
    </location>
</feature>
<feature type="region of interest" description="Disordered" evidence="1">
    <location>
        <begin position="840"/>
        <end position="866"/>
    </location>
</feature>
<feature type="compositionally biased region" description="Basic residues" evidence="1">
    <location>
        <begin position="1434"/>
        <end position="1444"/>
    </location>
</feature>
<feature type="region of interest" description="Disordered" evidence="1">
    <location>
        <begin position="1189"/>
        <end position="1228"/>
    </location>
</feature>
<evidence type="ECO:0000313" key="2">
    <source>
        <dbReference type="EMBL" id="KAK5108315.1"/>
    </source>
</evidence>
<feature type="region of interest" description="Disordered" evidence="1">
    <location>
        <begin position="1132"/>
        <end position="1177"/>
    </location>
</feature>
<dbReference type="EMBL" id="JAVRRL010000089">
    <property type="protein sequence ID" value="KAK5108315.1"/>
    <property type="molecule type" value="Genomic_DNA"/>
</dbReference>